<evidence type="ECO:0000313" key="8">
    <source>
        <dbReference type="EMBL" id="MEQ1409408.1"/>
    </source>
</evidence>
<evidence type="ECO:0000313" key="9">
    <source>
        <dbReference type="Proteomes" id="UP001496627"/>
    </source>
</evidence>
<evidence type="ECO:0000259" key="6">
    <source>
        <dbReference type="Pfam" id="PF02211"/>
    </source>
</evidence>
<dbReference type="InterPro" id="IPR003168">
    <property type="entry name" value="Nitrile_hydratase_bsu"/>
</dbReference>
<evidence type="ECO:0000256" key="5">
    <source>
        <dbReference type="PIRNR" id="PIRNR001427"/>
    </source>
</evidence>
<reference evidence="8 9" key="1">
    <citation type="submission" date="2024-05" db="EMBL/GenBank/DDBJ databases">
        <title>Neorhizobium sp. Rsf11, a plant growth promoting and heavy metal resistant PAH-degrader.</title>
        <authorList>
            <person name="Golubev S.N."/>
            <person name="Muratova A.Y."/>
            <person name="Markelova M.I."/>
        </authorList>
    </citation>
    <scope>NUCLEOTIDE SEQUENCE [LARGE SCALE GENOMIC DNA]</scope>
    <source>
        <strain evidence="8 9">Rsf11</strain>
    </source>
</reference>
<evidence type="ECO:0000259" key="7">
    <source>
        <dbReference type="Pfam" id="PF21006"/>
    </source>
</evidence>
<comment type="function">
    <text evidence="1 5">NHase catalyzes the hydration of various nitrile compounds to the corresponding amides.</text>
</comment>
<keyword evidence="9" id="KW-1185">Reference proteome</keyword>
<dbReference type="Gene3D" id="2.30.30.50">
    <property type="match status" value="1"/>
</dbReference>
<dbReference type="SUPFAM" id="SSF50090">
    <property type="entry name" value="Electron transport accessory proteins"/>
    <property type="match status" value="1"/>
</dbReference>
<protein>
    <recommendedName>
        <fullName evidence="5">Nitrile hydratase subunit beta</fullName>
        <shortName evidence="5">NHase</shortName>
        <ecNumber evidence="5">4.2.1.84</ecNumber>
    </recommendedName>
</protein>
<evidence type="ECO:0000256" key="2">
    <source>
        <dbReference type="ARBA" id="ARBA00009098"/>
    </source>
</evidence>
<dbReference type="Pfam" id="PF21006">
    <property type="entry name" value="NHase_beta_N"/>
    <property type="match status" value="1"/>
</dbReference>
<feature type="domain" description="Nitrile hydratase beta subunit" evidence="6">
    <location>
        <begin position="122"/>
        <end position="217"/>
    </location>
</feature>
<keyword evidence="3 5" id="KW-0456">Lyase</keyword>
<dbReference type="PIRSF" id="PIRSF001427">
    <property type="entry name" value="NHase_beta"/>
    <property type="match status" value="1"/>
</dbReference>
<dbReference type="NCBIfam" id="TIGR03888">
    <property type="entry name" value="nitrile_beta"/>
    <property type="match status" value="1"/>
</dbReference>
<gene>
    <name evidence="8" type="primary">nthB</name>
    <name evidence="8" type="ORF">ABK249_31380</name>
</gene>
<organism evidence="8 9">
    <name type="scientific">Neorhizobium phenanthreniclasticum</name>
    <dbReference type="NCBI Taxonomy" id="3157917"/>
    <lineage>
        <taxon>Bacteria</taxon>
        <taxon>Pseudomonadati</taxon>
        <taxon>Pseudomonadota</taxon>
        <taxon>Alphaproteobacteria</taxon>
        <taxon>Hyphomicrobiales</taxon>
        <taxon>Rhizobiaceae</taxon>
        <taxon>Rhizobium/Agrobacterium group</taxon>
        <taxon>Neorhizobium</taxon>
    </lineage>
</organism>
<comment type="catalytic activity">
    <reaction evidence="4 5">
        <text>an aliphatic primary amide = an aliphatic nitrile + H2O</text>
        <dbReference type="Rhea" id="RHEA:12673"/>
        <dbReference type="ChEBI" id="CHEBI:15377"/>
        <dbReference type="ChEBI" id="CHEBI:65285"/>
        <dbReference type="ChEBI" id="CHEBI:80291"/>
        <dbReference type="EC" id="4.2.1.84"/>
    </reaction>
</comment>
<name>A0ABV0MBY9_9HYPH</name>
<dbReference type="InterPro" id="IPR042262">
    <property type="entry name" value="CN_hydtase_beta_C"/>
</dbReference>
<dbReference type="InterPro" id="IPR049054">
    <property type="entry name" value="CN_hydtase_beta-like_N"/>
</dbReference>
<evidence type="ECO:0000256" key="4">
    <source>
        <dbReference type="ARBA" id="ARBA00044877"/>
    </source>
</evidence>
<proteinExistence type="inferred from homology"/>
<evidence type="ECO:0000256" key="3">
    <source>
        <dbReference type="ARBA" id="ARBA00023239"/>
    </source>
</evidence>
<evidence type="ECO:0000256" key="1">
    <source>
        <dbReference type="ARBA" id="ARBA00004042"/>
    </source>
</evidence>
<dbReference type="Proteomes" id="UP001496627">
    <property type="component" value="Unassembled WGS sequence"/>
</dbReference>
<dbReference type="GO" id="GO:0018822">
    <property type="term" value="F:nitrile hydratase activity"/>
    <property type="evidence" value="ECO:0007669"/>
    <property type="project" value="UniProtKB-EC"/>
</dbReference>
<dbReference type="Gene3D" id="1.10.472.20">
    <property type="entry name" value="Nitrile hydratase, beta subunit"/>
    <property type="match status" value="1"/>
</dbReference>
<feature type="domain" description="Nitrile hydratase beta subunit-like N-terminal" evidence="7">
    <location>
        <begin position="1"/>
        <end position="91"/>
    </location>
</feature>
<dbReference type="EMBL" id="JBEAAL010000043">
    <property type="protein sequence ID" value="MEQ1409408.1"/>
    <property type="molecule type" value="Genomic_DNA"/>
</dbReference>
<dbReference type="EC" id="4.2.1.84" evidence="5"/>
<sequence length="237" mass="26546">MNGPHDLGGLMGFGAIPFEPNEPVFHWEWEKRALGVSLCIAGLGVWNIDENRHSYERIAPATYLRASYYEIWIRGLDKLLVEHGLVVHDEIFLSKPIGDVQAAADDILRESDVAEMLLHGPAEQPSLTPPAYRIGDLVRTRNINPTGHTRLPRYARSRRGIIDQVQGSYVFPDDNAHGRGANPQWVYTVVFSGRELWGEDADARLSVSIDACESYLERDIVTEAGDPHYATDRDSLP</sequence>
<comment type="caution">
    <text evidence="8">The sequence shown here is derived from an EMBL/GenBank/DDBJ whole genome shotgun (WGS) entry which is preliminary data.</text>
</comment>
<dbReference type="InterPro" id="IPR024690">
    <property type="entry name" value="CN_hydtase_beta_dom_C"/>
</dbReference>
<dbReference type="Pfam" id="PF02211">
    <property type="entry name" value="NHase_beta_C"/>
    <property type="match status" value="1"/>
</dbReference>
<comment type="similarity">
    <text evidence="2 5">Belongs to the nitrile hydratase subunit beta family.</text>
</comment>
<dbReference type="RefSeq" id="WP_227705486.1">
    <property type="nucleotide sequence ID" value="NZ_JBEAAL010000043.1"/>
</dbReference>
<accession>A0ABV0MBY9</accession>
<dbReference type="InterPro" id="IPR008990">
    <property type="entry name" value="Elect_transpt_acc-like_dom_sf"/>
</dbReference>